<accession>A0A9Q6EIA0</accession>
<dbReference type="EMBL" id="LAHD01000123">
    <property type="protein sequence ID" value="PHJ96785.1"/>
    <property type="molecule type" value="Genomic_DNA"/>
</dbReference>
<gene>
    <name evidence="1" type="ORF">VF08_29855</name>
</gene>
<name>A0A9Q6EIA0_NOSLI</name>
<dbReference type="AlphaFoldDB" id="A0A9Q6EIA0"/>
<proteinExistence type="predicted"/>
<protein>
    <submittedName>
        <fullName evidence="1">Uncharacterized protein</fullName>
    </submittedName>
</protein>
<comment type="caution">
    <text evidence="1">The sequence shown here is derived from an EMBL/GenBank/DDBJ whole genome shotgun (WGS) entry which is preliminary data.</text>
</comment>
<evidence type="ECO:0000313" key="1">
    <source>
        <dbReference type="EMBL" id="PHJ96785.1"/>
    </source>
</evidence>
<dbReference type="Proteomes" id="UP000222310">
    <property type="component" value="Unassembled WGS sequence"/>
</dbReference>
<dbReference type="GeneID" id="57092623"/>
<reference evidence="1 2" key="1">
    <citation type="submission" date="2015-02" db="EMBL/GenBank/DDBJ databases">
        <title>Nostoc linckia genome annotation.</title>
        <authorList>
            <person name="Zhou Z."/>
        </authorList>
    </citation>
    <scope>NUCLEOTIDE SEQUENCE [LARGE SCALE GENOMIC DNA]</scope>
    <source>
        <strain evidence="2">z8</strain>
    </source>
</reference>
<sequence>MEPSEAQYLIINALTTLDLLGNTFYDEDSGNWYINTPSPVLPIAMILQNGDIVPTSWDL</sequence>
<evidence type="ECO:0000313" key="2">
    <source>
        <dbReference type="Proteomes" id="UP000222310"/>
    </source>
</evidence>
<organism evidence="1 2">
    <name type="scientific">Nostoc linckia z8</name>
    <dbReference type="NCBI Taxonomy" id="1628746"/>
    <lineage>
        <taxon>Bacteria</taxon>
        <taxon>Bacillati</taxon>
        <taxon>Cyanobacteriota</taxon>
        <taxon>Cyanophyceae</taxon>
        <taxon>Nostocales</taxon>
        <taxon>Nostocaceae</taxon>
        <taxon>Nostoc</taxon>
    </lineage>
</organism>
<dbReference type="RefSeq" id="WP_096534951.1">
    <property type="nucleotide sequence ID" value="NZ_LAHD01000123.1"/>
</dbReference>